<dbReference type="PANTHER" id="PTHR35861">
    <property type="match status" value="1"/>
</dbReference>
<protein>
    <submittedName>
        <fullName evidence="3">Bacteriophage tail sheath protein</fullName>
    </submittedName>
</protein>
<evidence type="ECO:0000259" key="2">
    <source>
        <dbReference type="Pfam" id="PF17482"/>
    </source>
</evidence>
<dbReference type="InterPro" id="IPR020287">
    <property type="entry name" value="Tail_sheath_C"/>
</dbReference>
<comment type="similarity">
    <text evidence="1">Belongs to the myoviridae tail sheath protein family.</text>
</comment>
<gene>
    <name evidence="3" type="ORF">HLUCCX10_16010</name>
</gene>
<evidence type="ECO:0000256" key="1">
    <source>
        <dbReference type="ARBA" id="ARBA00008005"/>
    </source>
</evidence>
<dbReference type="STRING" id="1305737.GCA_000526355_02673"/>
<accession>A0A0P7X4R1</accession>
<organism evidence="3 4">
    <name type="scientific">Algoriphagus marincola HL-49</name>
    <dbReference type="NCBI Taxonomy" id="1305737"/>
    <lineage>
        <taxon>Bacteria</taxon>
        <taxon>Pseudomonadati</taxon>
        <taxon>Bacteroidota</taxon>
        <taxon>Cytophagia</taxon>
        <taxon>Cytophagales</taxon>
        <taxon>Cyclobacteriaceae</taxon>
        <taxon>Algoriphagus</taxon>
    </lineage>
</organism>
<dbReference type="AlphaFoldDB" id="A0A0P7X4R1"/>
<dbReference type="EMBL" id="LJXT01000136">
    <property type="protein sequence ID" value="KPQ09868.1"/>
    <property type="molecule type" value="Genomic_DNA"/>
</dbReference>
<evidence type="ECO:0000313" key="4">
    <source>
        <dbReference type="Proteomes" id="UP000050421"/>
    </source>
</evidence>
<proteinExistence type="inferred from homology"/>
<reference evidence="3 4" key="1">
    <citation type="submission" date="2015-09" db="EMBL/GenBank/DDBJ databases">
        <title>Identification and resolution of microdiversity through metagenomic sequencing of parallel consortia.</title>
        <authorList>
            <person name="Nelson W.C."/>
            <person name="Romine M.F."/>
            <person name="Lindemann S.R."/>
        </authorList>
    </citation>
    <scope>NUCLEOTIDE SEQUENCE [LARGE SCALE GENOMIC DNA]</scope>
    <source>
        <strain evidence="3">HL-49</strain>
    </source>
</reference>
<dbReference type="Gene3D" id="3.40.50.11780">
    <property type="match status" value="1"/>
</dbReference>
<dbReference type="PANTHER" id="PTHR35861:SF1">
    <property type="entry name" value="PHAGE TAIL SHEATH PROTEIN"/>
    <property type="match status" value="1"/>
</dbReference>
<name>A0A0P7X4R1_9BACT</name>
<dbReference type="InterPro" id="IPR052042">
    <property type="entry name" value="Tail_sheath_structural"/>
</dbReference>
<dbReference type="Pfam" id="PF17482">
    <property type="entry name" value="Phage_sheath_1C"/>
    <property type="match status" value="1"/>
</dbReference>
<sequence>MAEFKRPGVYIREISTLPASVVPIATAIPAFIGYTAKREKNGEPIPNNKPTRITSYLEFKEIFGDSFYERYEVSLTSTEPGYTITDPSHFSNYLLPYHVYLYFLNGGGPCYIVSVGTHISNPSGNEIDPAALLAGLAALEEEDEPTLLVVPEAAVLSDVNRTTLHDQLLAQCAKLQDRFAIMDVLHITNNTPLEDATAFRNQVGTSDLKYGAAYYPGLKTFLFRNFNEKTLILTDNRGGTAQGPFHQMPLEMLGTGSGRAVGIIQITNNANLDGDSFTIDSDTFTEGPDFTKEPGPSANAGSAENLLVAIQAAANPNYTARRSGATIIIEATAEGSAGESLALTYTDNGDGGATISPGGTLRIPQAEKSLYNAIKAKLESKVMTLYPSAAMAGVYARVDGQRGVWKAPANVSLRGVSQPSVLLSSPDQEPLNVDATSGKSINAIRLFPGKGNLVWGARTLAGNDNEWRYIPVRRLYIFVEESVKKATEFVVFEPNDANTWMRVKAMIENFLSGLWREGALAGAKPEQAFFVRVGLGQTMTSLDILEGRMNVEIGLAAVRPAEFIILKFSHKLQES</sequence>
<dbReference type="OrthoDB" id="9767864at2"/>
<comment type="caution">
    <text evidence="3">The sequence shown here is derived from an EMBL/GenBank/DDBJ whole genome shotgun (WGS) entry which is preliminary data.</text>
</comment>
<dbReference type="Proteomes" id="UP000050421">
    <property type="component" value="Unassembled WGS sequence"/>
</dbReference>
<feature type="domain" description="Tail sheath protein C-terminal" evidence="2">
    <location>
        <begin position="464"/>
        <end position="568"/>
    </location>
</feature>
<evidence type="ECO:0000313" key="3">
    <source>
        <dbReference type="EMBL" id="KPQ09868.1"/>
    </source>
</evidence>
<dbReference type="eggNOG" id="COG3497">
    <property type="taxonomic scope" value="Bacteria"/>
</dbReference>
<dbReference type="PATRIC" id="fig|1305737.6.peg.197"/>